<reference evidence="2" key="1">
    <citation type="journal article" date="2013" name="Nature">
        <title>Draft genome of the wheat A-genome progenitor Triticum urartu.</title>
        <authorList>
            <person name="Ling H.Q."/>
            <person name="Zhao S."/>
            <person name="Liu D."/>
            <person name="Wang J."/>
            <person name="Sun H."/>
            <person name="Zhang C."/>
            <person name="Fan H."/>
            <person name="Li D."/>
            <person name="Dong L."/>
            <person name="Tao Y."/>
            <person name="Gao C."/>
            <person name="Wu H."/>
            <person name="Li Y."/>
            <person name="Cui Y."/>
            <person name="Guo X."/>
            <person name="Zheng S."/>
            <person name="Wang B."/>
            <person name="Yu K."/>
            <person name="Liang Q."/>
            <person name="Yang W."/>
            <person name="Lou X."/>
            <person name="Chen J."/>
            <person name="Feng M."/>
            <person name="Jian J."/>
            <person name="Zhang X."/>
            <person name="Luo G."/>
            <person name="Jiang Y."/>
            <person name="Liu J."/>
            <person name="Wang Z."/>
            <person name="Sha Y."/>
            <person name="Zhang B."/>
            <person name="Wu H."/>
            <person name="Tang D."/>
            <person name="Shen Q."/>
            <person name="Xue P."/>
            <person name="Zou S."/>
            <person name="Wang X."/>
            <person name="Liu X."/>
            <person name="Wang F."/>
            <person name="Yang Y."/>
            <person name="An X."/>
            <person name="Dong Z."/>
            <person name="Zhang K."/>
            <person name="Zhang X."/>
            <person name="Luo M.C."/>
            <person name="Dvorak J."/>
            <person name="Tong Y."/>
            <person name="Wang J."/>
            <person name="Yang H."/>
            <person name="Li Z."/>
            <person name="Wang D."/>
            <person name="Zhang A."/>
            <person name="Wang J."/>
        </authorList>
    </citation>
    <scope>NUCLEOTIDE SEQUENCE</scope>
    <source>
        <strain evidence="2">cv. G1812</strain>
    </source>
</reference>
<dbReference type="EnsemblPlants" id="TuG1812G0500003419.01.T01">
    <property type="protein sequence ID" value="TuG1812G0500003419.01.T01.cds419069"/>
    <property type="gene ID" value="TuG1812G0500003419.01"/>
</dbReference>
<accession>A0A8R7ULC0</accession>
<evidence type="ECO:0000313" key="1">
    <source>
        <dbReference type="EnsemblPlants" id="TuG1812G0500003419.01.T01.cds419069"/>
    </source>
</evidence>
<reference evidence="1" key="2">
    <citation type="submission" date="2018-03" db="EMBL/GenBank/DDBJ databases">
        <title>The Triticum urartu genome reveals the dynamic nature of wheat genome evolution.</title>
        <authorList>
            <person name="Ling H."/>
            <person name="Ma B."/>
            <person name="Shi X."/>
            <person name="Liu H."/>
            <person name="Dong L."/>
            <person name="Sun H."/>
            <person name="Cao Y."/>
            <person name="Gao Q."/>
            <person name="Zheng S."/>
            <person name="Li Y."/>
            <person name="Yu Y."/>
            <person name="Du H."/>
            <person name="Qi M."/>
            <person name="Li Y."/>
            <person name="Yu H."/>
            <person name="Cui Y."/>
            <person name="Wang N."/>
            <person name="Chen C."/>
            <person name="Wu H."/>
            <person name="Zhao Y."/>
            <person name="Zhang J."/>
            <person name="Li Y."/>
            <person name="Zhou W."/>
            <person name="Zhang B."/>
            <person name="Hu W."/>
            <person name="Eijk M."/>
            <person name="Tang J."/>
            <person name="Witsenboer H."/>
            <person name="Zhao S."/>
            <person name="Li Z."/>
            <person name="Zhang A."/>
            <person name="Wang D."/>
            <person name="Liang C."/>
        </authorList>
    </citation>
    <scope>NUCLEOTIDE SEQUENCE [LARGE SCALE GENOMIC DNA]</scope>
    <source>
        <strain evidence="1">cv. G1812</strain>
    </source>
</reference>
<evidence type="ECO:0000313" key="2">
    <source>
        <dbReference type="Proteomes" id="UP000015106"/>
    </source>
</evidence>
<organism evidence="1 2">
    <name type="scientific">Triticum urartu</name>
    <name type="common">Red wild einkorn</name>
    <name type="synonym">Crithodium urartu</name>
    <dbReference type="NCBI Taxonomy" id="4572"/>
    <lineage>
        <taxon>Eukaryota</taxon>
        <taxon>Viridiplantae</taxon>
        <taxon>Streptophyta</taxon>
        <taxon>Embryophyta</taxon>
        <taxon>Tracheophyta</taxon>
        <taxon>Spermatophyta</taxon>
        <taxon>Magnoliopsida</taxon>
        <taxon>Liliopsida</taxon>
        <taxon>Poales</taxon>
        <taxon>Poaceae</taxon>
        <taxon>BOP clade</taxon>
        <taxon>Pooideae</taxon>
        <taxon>Triticodae</taxon>
        <taxon>Triticeae</taxon>
        <taxon>Triticinae</taxon>
        <taxon>Triticum</taxon>
    </lineage>
</organism>
<dbReference type="AlphaFoldDB" id="A0A8R7ULC0"/>
<reference evidence="1" key="3">
    <citation type="submission" date="2022-06" db="UniProtKB">
        <authorList>
            <consortium name="EnsemblPlants"/>
        </authorList>
    </citation>
    <scope>IDENTIFICATION</scope>
</reference>
<name>A0A8R7ULC0_TRIUA</name>
<dbReference type="Gramene" id="TuG1812G0500003419.01.T01">
    <property type="protein sequence ID" value="TuG1812G0500003419.01.T01.cds419069"/>
    <property type="gene ID" value="TuG1812G0500003419.01"/>
</dbReference>
<sequence>MSSSIILDPPEVHVVLSEACWKIYHFFLLQFLAFKPF</sequence>
<dbReference type="Proteomes" id="UP000015106">
    <property type="component" value="Chromosome 5"/>
</dbReference>
<protein>
    <submittedName>
        <fullName evidence="1">Uncharacterized protein</fullName>
    </submittedName>
</protein>
<keyword evidence="2" id="KW-1185">Reference proteome</keyword>
<proteinExistence type="predicted"/>